<evidence type="ECO:0000313" key="6">
    <source>
        <dbReference type="Proteomes" id="UP000288216"/>
    </source>
</evidence>
<dbReference type="STRING" id="75743.A0A401NQI7"/>
<dbReference type="CDD" id="cd08544">
    <property type="entry name" value="Reeler"/>
    <property type="match status" value="1"/>
</dbReference>
<dbReference type="Pfam" id="PF02014">
    <property type="entry name" value="Reeler"/>
    <property type="match status" value="1"/>
</dbReference>
<evidence type="ECO:0000256" key="2">
    <source>
        <dbReference type="SAM" id="Phobius"/>
    </source>
</evidence>
<keyword evidence="2" id="KW-1133">Transmembrane helix</keyword>
<keyword evidence="3" id="KW-0732">Signal</keyword>
<feature type="chain" id="PRO_5019074304" description="Reelin domain-containing protein" evidence="3">
    <location>
        <begin position="35"/>
        <end position="202"/>
    </location>
</feature>
<feature type="non-terminal residue" evidence="5">
    <location>
        <position position="1"/>
    </location>
</feature>
<organism evidence="5 6">
    <name type="scientific">Scyliorhinus torazame</name>
    <name type="common">Cloudy catshark</name>
    <name type="synonym">Catulus torazame</name>
    <dbReference type="NCBI Taxonomy" id="75743"/>
    <lineage>
        <taxon>Eukaryota</taxon>
        <taxon>Metazoa</taxon>
        <taxon>Chordata</taxon>
        <taxon>Craniata</taxon>
        <taxon>Vertebrata</taxon>
        <taxon>Chondrichthyes</taxon>
        <taxon>Elasmobranchii</taxon>
        <taxon>Galeomorphii</taxon>
        <taxon>Galeoidea</taxon>
        <taxon>Carcharhiniformes</taxon>
        <taxon>Scyliorhinidae</taxon>
        <taxon>Scyliorhinus</taxon>
    </lineage>
</organism>
<proteinExistence type="predicted"/>
<feature type="transmembrane region" description="Helical" evidence="2">
    <location>
        <begin position="182"/>
        <end position="201"/>
    </location>
</feature>
<feature type="region of interest" description="Disordered" evidence="1">
    <location>
        <begin position="46"/>
        <end position="66"/>
    </location>
</feature>
<evidence type="ECO:0000313" key="5">
    <source>
        <dbReference type="EMBL" id="GCB63136.1"/>
    </source>
</evidence>
<dbReference type="OrthoDB" id="6418377at2759"/>
<comment type="caution">
    <text evidence="5">The sequence shown here is derived from an EMBL/GenBank/DDBJ whole genome shotgun (WGS) entry which is preliminary data.</text>
</comment>
<dbReference type="PANTHER" id="PTHR45828:SF32">
    <property type="entry name" value="SI:DKEY-251I10.2"/>
    <property type="match status" value="1"/>
</dbReference>
<accession>A0A401NQI7</accession>
<feature type="domain" description="Reelin" evidence="4">
    <location>
        <begin position="44"/>
        <end position="166"/>
    </location>
</feature>
<evidence type="ECO:0000256" key="3">
    <source>
        <dbReference type="SAM" id="SignalP"/>
    </source>
</evidence>
<dbReference type="InterPro" id="IPR051237">
    <property type="entry name" value="Ferric-chelate_Red/DefProt"/>
</dbReference>
<dbReference type="InterPro" id="IPR002861">
    <property type="entry name" value="Reeler_dom"/>
</dbReference>
<dbReference type="OMA" id="WINVRSN"/>
<gene>
    <name evidence="5" type="ORF">scyTo_0014589</name>
</gene>
<dbReference type="PANTHER" id="PTHR45828">
    <property type="entry name" value="CYTOCHROME B561/FERRIC REDUCTASE TRANSMEMBRANE"/>
    <property type="match status" value="1"/>
</dbReference>
<dbReference type="Gene3D" id="2.60.40.4060">
    <property type="entry name" value="Reeler domain"/>
    <property type="match status" value="1"/>
</dbReference>
<dbReference type="Proteomes" id="UP000288216">
    <property type="component" value="Unassembled WGS sequence"/>
</dbReference>
<feature type="compositionally biased region" description="Polar residues" evidence="1">
    <location>
        <begin position="52"/>
        <end position="66"/>
    </location>
</feature>
<dbReference type="GO" id="GO:0016020">
    <property type="term" value="C:membrane"/>
    <property type="evidence" value="ECO:0007669"/>
    <property type="project" value="TreeGrafter"/>
</dbReference>
<sequence length="202" mass="21277">GSGRAALRAAEMEMPQLVLAVLGLLASHWPPAAALPGGAPLSACGSMAPRHNNVSPQTGQNPHSIWTESQKPNVQVHIAGPNYKGILLEARYPNGTTAVGTWQTAPANTKTIRCFDRADSAVTHSNTNDKSSATIYIWVPPQSSGNCTEKAVVFRATVAQSRAVYWLNLRSKIIYVGCSGSLMSLSGFAVLAMSMVAGLAAF</sequence>
<protein>
    <recommendedName>
        <fullName evidence="4">Reelin domain-containing protein</fullName>
    </recommendedName>
</protein>
<dbReference type="InterPro" id="IPR042307">
    <property type="entry name" value="Reeler_sf"/>
</dbReference>
<keyword evidence="2" id="KW-0812">Transmembrane</keyword>
<name>A0A401NQI7_SCYTO</name>
<dbReference type="AlphaFoldDB" id="A0A401NQI7"/>
<reference evidence="5 6" key="1">
    <citation type="journal article" date="2018" name="Nat. Ecol. Evol.">
        <title>Shark genomes provide insights into elasmobranch evolution and the origin of vertebrates.</title>
        <authorList>
            <person name="Hara Y"/>
            <person name="Yamaguchi K"/>
            <person name="Onimaru K"/>
            <person name="Kadota M"/>
            <person name="Koyanagi M"/>
            <person name="Keeley SD"/>
            <person name="Tatsumi K"/>
            <person name="Tanaka K"/>
            <person name="Motone F"/>
            <person name="Kageyama Y"/>
            <person name="Nozu R"/>
            <person name="Adachi N"/>
            <person name="Nishimura O"/>
            <person name="Nakagawa R"/>
            <person name="Tanegashima C"/>
            <person name="Kiyatake I"/>
            <person name="Matsumoto R"/>
            <person name="Murakumo K"/>
            <person name="Nishida K"/>
            <person name="Terakita A"/>
            <person name="Kuratani S"/>
            <person name="Sato K"/>
            <person name="Hyodo S Kuraku.S."/>
        </authorList>
    </citation>
    <scope>NUCLEOTIDE SEQUENCE [LARGE SCALE GENOMIC DNA]</scope>
</reference>
<dbReference type="EMBL" id="BFAA01007878">
    <property type="protein sequence ID" value="GCB63136.1"/>
    <property type="molecule type" value="Genomic_DNA"/>
</dbReference>
<feature type="signal peptide" evidence="3">
    <location>
        <begin position="1"/>
        <end position="34"/>
    </location>
</feature>
<evidence type="ECO:0000259" key="4">
    <source>
        <dbReference type="Pfam" id="PF02014"/>
    </source>
</evidence>
<evidence type="ECO:0000256" key="1">
    <source>
        <dbReference type="SAM" id="MobiDB-lite"/>
    </source>
</evidence>
<keyword evidence="6" id="KW-1185">Reference proteome</keyword>
<keyword evidence="2" id="KW-0472">Membrane</keyword>